<organism evidence="6 7">
    <name type="scientific">Daphnia galeata</name>
    <dbReference type="NCBI Taxonomy" id="27404"/>
    <lineage>
        <taxon>Eukaryota</taxon>
        <taxon>Metazoa</taxon>
        <taxon>Ecdysozoa</taxon>
        <taxon>Arthropoda</taxon>
        <taxon>Crustacea</taxon>
        <taxon>Branchiopoda</taxon>
        <taxon>Diplostraca</taxon>
        <taxon>Cladocera</taxon>
        <taxon>Anomopoda</taxon>
        <taxon>Daphniidae</taxon>
        <taxon>Daphnia</taxon>
    </lineage>
</organism>
<comment type="caution">
    <text evidence="6">The sequence shown here is derived from an EMBL/GenBank/DDBJ whole genome shotgun (WGS) entry which is preliminary data.</text>
</comment>
<keyword evidence="3" id="KW-0539">Nucleus</keyword>
<keyword evidence="4" id="KW-0812">Transmembrane</keyword>
<evidence type="ECO:0000256" key="4">
    <source>
        <dbReference type="SAM" id="Phobius"/>
    </source>
</evidence>
<dbReference type="PANTHER" id="PTHR10237">
    <property type="entry name" value="DEFORMED EPIDERMAL AUTOREGULATORY FACTOR 1 HOMOLOG SUPPRESSIN"/>
    <property type="match status" value="1"/>
</dbReference>
<evidence type="ECO:0000256" key="3">
    <source>
        <dbReference type="ARBA" id="ARBA00023242"/>
    </source>
</evidence>
<evidence type="ECO:0000313" key="7">
    <source>
        <dbReference type="Proteomes" id="UP000789390"/>
    </source>
</evidence>
<keyword evidence="4" id="KW-0472">Membrane</keyword>
<dbReference type="GO" id="GO:0005634">
    <property type="term" value="C:nucleus"/>
    <property type="evidence" value="ECO:0007669"/>
    <property type="project" value="TreeGrafter"/>
</dbReference>
<dbReference type="Proteomes" id="UP000789390">
    <property type="component" value="Unassembled WGS sequence"/>
</dbReference>
<evidence type="ECO:0000256" key="1">
    <source>
        <dbReference type="ARBA" id="ARBA00023015"/>
    </source>
</evidence>
<keyword evidence="7" id="KW-1185">Reference proteome</keyword>
<dbReference type="EMBL" id="CAKKLH010000178">
    <property type="protein sequence ID" value="CAH0105230.1"/>
    <property type="molecule type" value="Genomic_DNA"/>
</dbReference>
<dbReference type="InterPro" id="IPR024119">
    <property type="entry name" value="TF_DEAF-1"/>
</dbReference>
<feature type="domain" description="DUF4470" evidence="5">
    <location>
        <begin position="19"/>
        <end position="116"/>
    </location>
</feature>
<accession>A0A8J2RST1</accession>
<dbReference type="InterPro" id="IPR027974">
    <property type="entry name" value="DUF4470"/>
</dbReference>
<name>A0A8J2RST1_9CRUS</name>
<dbReference type="Pfam" id="PF14737">
    <property type="entry name" value="DUF4470"/>
    <property type="match status" value="1"/>
</dbReference>
<proteinExistence type="predicted"/>
<keyword evidence="2" id="KW-0804">Transcription</keyword>
<evidence type="ECO:0000313" key="6">
    <source>
        <dbReference type="EMBL" id="CAH0105230.1"/>
    </source>
</evidence>
<dbReference type="GO" id="GO:0000981">
    <property type="term" value="F:DNA-binding transcription factor activity, RNA polymerase II-specific"/>
    <property type="evidence" value="ECO:0007669"/>
    <property type="project" value="TreeGrafter"/>
</dbReference>
<keyword evidence="4" id="KW-1133">Transmembrane helix</keyword>
<reference evidence="6" key="1">
    <citation type="submission" date="2021-11" db="EMBL/GenBank/DDBJ databases">
        <authorList>
            <person name="Schell T."/>
        </authorList>
    </citation>
    <scope>NUCLEOTIDE SEQUENCE</scope>
    <source>
        <strain evidence="6">M5</strain>
    </source>
</reference>
<gene>
    <name evidence="6" type="ORF">DGAL_LOCUS8247</name>
</gene>
<evidence type="ECO:0000259" key="5">
    <source>
        <dbReference type="Pfam" id="PF14737"/>
    </source>
</evidence>
<dbReference type="AlphaFoldDB" id="A0A8J2RST1"/>
<feature type="transmembrane region" description="Helical" evidence="4">
    <location>
        <begin position="941"/>
        <end position="974"/>
    </location>
</feature>
<evidence type="ECO:0000256" key="2">
    <source>
        <dbReference type="ARBA" id="ARBA00023163"/>
    </source>
</evidence>
<protein>
    <recommendedName>
        <fullName evidence="5">DUF4470 domain-containing protein</fullName>
    </recommendedName>
</protein>
<dbReference type="PANTHER" id="PTHR10237:SF1">
    <property type="entry name" value="DEFORMED EPIDERMAL AUTOREGULATORY FACTOR 1 HOMOLOG"/>
    <property type="match status" value="1"/>
</dbReference>
<dbReference type="OrthoDB" id="2519255at2759"/>
<sequence>MLTSPSRRATVETFPHYYPFGSHRVRDVVKDYSCGFGDDDTCSIKVLFLGCGDLMKTLLASTAEIVQQFEIHLNDQNPSILARNIMMLKMISAQDFDPEKDEDFNALWDIWYNATWPETTRKRFLGVLKDLMNGKLPKNVIIPDSSHLQSVKKIWSSWRKTLTENCSESTILIQKMSFERILKIWTAWGEMFPEEFAKELELKNGESIDAAVIELSEEVESHVGIENLTDNERENIRYEIEFYFESGSCRDKNVICEVCVNPTLLDPNKFELANPLEFCYSYPSKFDIIDCSNLPDQLGLVNIINACSERLAEDHQAMLFTETLNWTNLSSSVEEYLEKALCTSLSMIPTIYGLRLVDRVELGASTFVNLRCKTALPVHLRWQKVPSFQNLTLDSSPEINRFLDQLADKCFDILFPRKLDGSHEGDGCGMLCYTPLTFDYVVNSMVNRIGGDRWFNEERQCKGWTSNLFVMARRTAKAWRKGQPILNLTAKMQVCQDHVLDESSMLRLVLFPCATFPEANSKGKIDVSGPGIHLIDNMKIETKKVPDGSEIIIVSFLLPADHGLENTHLAFLLDLEDGTVSYVFKSLRSMRAVNFCQPHPFPSKRLEQHPSDASSQFQMVIFSCTESVNDYQLKISIPCGDTVSSVHVLTNQKCFESFHEITITPDQPNNIKPLTLSFPYPLNQIHLTHHQEARLINLVLKKALLEPWPQDFQLEKIKWNTDQLMPWEEKKARIQREDRLAGIPSLSSSCLAVHVASQFNLHKLPKRSKIEKSDLNAVRDIIKFLFLKFAGENPSGMSFVRILLDGSPEEHPDWYFKVHHPIRTSPQGSPMLLVSAFDNKFEGKKIEVKNNELVVKNDFIRVFPTWNLEETLTIKVDAAELLKLLRCVLRINSTKIEPSNWQKANLRFDENSPWLATFISPLYLDAPLYKKEVKPNIIFTLIKLVTILFFIIALLSGVGYLFWLFLSYLFWYILSFF</sequence>
<keyword evidence="1" id="KW-0805">Transcription regulation</keyword>